<comment type="caution">
    <text evidence="1">The sequence shown here is derived from an EMBL/GenBank/DDBJ whole genome shotgun (WGS) entry which is preliminary data.</text>
</comment>
<dbReference type="AlphaFoldDB" id="A0ABD3Q3K8"/>
<reference evidence="1 2" key="1">
    <citation type="journal article" date="2020" name="G3 (Bethesda)">
        <title>Improved Reference Genome for Cyclotella cryptica CCMP332, a Model for Cell Wall Morphogenesis, Salinity Adaptation, and Lipid Production in Diatoms (Bacillariophyta).</title>
        <authorList>
            <person name="Roberts W.R."/>
            <person name="Downey K.M."/>
            <person name="Ruck E.C."/>
            <person name="Traller J.C."/>
            <person name="Alverson A.J."/>
        </authorList>
    </citation>
    <scope>NUCLEOTIDE SEQUENCE [LARGE SCALE GENOMIC DNA]</scope>
    <source>
        <strain evidence="1 2">CCMP332</strain>
    </source>
</reference>
<evidence type="ECO:0008006" key="3">
    <source>
        <dbReference type="Google" id="ProtNLM"/>
    </source>
</evidence>
<organism evidence="1 2">
    <name type="scientific">Cyclotella cryptica</name>
    <dbReference type="NCBI Taxonomy" id="29204"/>
    <lineage>
        <taxon>Eukaryota</taxon>
        <taxon>Sar</taxon>
        <taxon>Stramenopiles</taxon>
        <taxon>Ochrophyta</taxon>
        <taxon>Bacillariophyta</taxon>
        <taxon>Coscinodiscophyceae</taxon>
        <taxon>Thalassiosirophycidae</taxon>
        <taxon>Stephanodiscales</taxon>
        <taxon>Stephanodiscaceae</taxon>
        <taxon>Cyclotella</taxon>
    </lineage>
</organism>
<proteinExistence type="predicted"/>
<evidence type="ECO:0000313" key="2">
    <source>
        <dbReference type="Proteomes" id="UP001516023"/>
    </source>
</evidence>
<sequence length="355" mass="40758">MAFVAKQYDDMDNSFSSTGSRSSSFDAALRVNRFLSMNEKRSSRSSPNLMIGSSVMVGVNPLSACHSREGLRCIVQTPPLEVKKYVIEGIHGPVVTEKVPIGAVSRRTRDHKRRRQRFKRYVAAKQSERAKMFALHAMSVDLPITTDDCIRQGEYETYEPREPRCNDSPTTIMADLSTISDQNELTRKEAYSFIRFERRSLKSNFNRHVGMKPKKRLTWWDDEENTHKPFLLRSDEIWDDDGYYDDEFTDRHLFGNSGCPHDNVKDLMDNYYDRLKNSVADLFQVKLPGLRAEAKRIGNNSLFRDNFASFSDDLMDEEVGDRGACYGPSRQLIKVVKNILPPVCEFDTFAVSDDV</sequence>
<accession>A0ABD3Q3K8</accession>
<gene>
    <name evidence="1" type="ORF">HJC23_012790</name>
</gene>
<evidence type="ECO:0000313" key="1">
    <source>
        <dbReference type="EMBL" id="KAL3794780.1"/>
    </source>
</evidence>
<name>A0ABD3Q3K8_9STRA</name>
<dbReference type="Proteomes" id="UP001516023">
    <property type="component" value="Unassembled WGS sequence"/>
</dbReference>
<keyword evidence="2" id="KW-1185">Reference proteome</keyword>
<protein>
    <recommendedName>
        <fullName evidence="3">CCT domain-containing protein</fullName>
    </recommendedName>
</protein>
<dbReference type="EMBL" id="JABMIG020000077">
    <property type="protein sequence ID" value="KAL3794780.1"/>
    <property type="molecule type" value="Genomic_DNA"/>
</dbReference>